<sequence>MNNNSNFNNNLISNLKKNISYDKTYKITELKQILQSAYNSNYFSKKKITYHLTHEMPLLKKIDIKKK</sequence>
<dbReference type="EMBL" id="MN740684">
    <property type="protein sequence ID" value="QHU07577.1"/>
    <property type="molecule type" value="Genomic_DNA"/>
</dbReference>
<reference evidence="1" key="1">
    <citation type="journal article" date="2020" name="Nature">
        <title>Giant virus diversity and host interactions through global metagenomics.</title>
        <authorList>
            <person name="Schulz F."/>
            <person name="Roux S."/>
            <person name="Paez-Espino D."/>
            <person name="Jungbluth S."/>
            <person name="Walsh D.A."/>
            <person name="Denef V.J."/>
            <person name="McMahon K.D."/>
            <person name="Konstantinidis K.T."/>
            <person name="Eloe-Fadrosh E.A."/>
            <person name="Kyrpides N.C."/>
            <person name="Woyke T."/>
        </authorList>
    </citation>
    <scope>NUCLEOTIDE SEQUENCE</scope>
    <source>
        <strain evidence="1">GVMAG-S-1040241-154</strain>
    </source>
</reference>
<evidence type="ECO:0000313" key="1">
    <source>
        <dbReference type="EMBL" id="QHU07577.1"/>
    </source>
</evidence>
<name>A0A6C0JT13_9ZZZZ</name>
<protein>
    <submittedName>
        <fullName evidence="1">Uncharacterized protein</fullName>
    </submittedName>
</protein>
<proteinExistence type="predicted"/>
<accession>A0A6C0JT13</accession>
<dbReference type="AlphaFoldDB" id="A0A6C0JT13"/>
<organism evidence="1">
    <name type="scientific">viral metagenome</name>
    <dbReference type="NCBI Taxonomy" id="1070528"/>
    <lineage>
        <taxon>unclassified sequences</taxon>
        <taxon>metagenomes</taxon>
        <taxon>organismal metagenomes</taxon>
    </lineage>
</organism>